<evidence type="ECO:0008006" key="3">
    <source>
        <dbReference type="Google" id="ProtNLM"/>
    </source>
</evidence>
<dbReference type="GeneID" id="74307486"/>
<dbReference type="RefSeq" id="WP_257741335.1">
    <property type="nucleotide sequence ID" value="NZ_CP096115.1"/>
</dbReference>
<protein>
    <recommendedName>
        <fullName evidence="3">Methyltransferase</fullName>
    </recommendedName>
</protein>
<dbReference type="InterPro" id="IPR029063">
    <property type="entry name" value="SAM-dependent_MTases_sf"/>
</dbReference>
<accession>A0A9E7THU2</accession>
<name>A0A9E7THU2_9EURY</name>
<dbReference type="EMBL" id="CP096115">
    <property type="protein sequence ID" value="UUX91183.1"/>
    <property type="molecule type" value="Genomic_DNA"/>
</dbReference>
<dbReference type="Proteomes" id="UP001060368">
    <property type="component" value="Chromosome"/>
</dbReference>
<dbReference type="AlphaFoldDB" id="A0A9E7THU2"/>
<dbReference type="KEGG" id="mend:L6E24_07260"/>
<sequence length="349" mass="37856">MDNISCPVCGGDCIRATDIIPDNPIKIFSPCSRCHADIRDKSLPPSGDVPQPCPGCGRRFIDDVMAHCHSIISEENGSFSAMPVSAVGMPLLSPGIFMLRPPFLGHDSVVLLSKAVSRHIAERIYSEVPEIKGVILDRGILPGIGPNGGAAGNELISGCDVRGDIFPVQKKKFIIYKQQSLCHIEYPKGSNPKIETVRKKILRNNPEIFVDAFCGCGTLGIAASLTGAENVILNDAWYSSAWWSAVNLYANRTLLGIDEVVFRSDLKKLSETPVMHHGDSSVVVAEAFGADRAVQVIHGDYRSLPGIIPDGKKTSPIAVFDVFDKENTARTDELIRWWDGETGGDSFIP</sequence>
<dbReference type="Gene3D" id="3.40.50.150">
    <property type="entry name" value="Vaccinia Virus protein VP39"/>
    <property type="match status" value="1"/>
</dbReference>
<keyword evidence="2" id="KW-1185">Reference proteome</keyword>
<evidence type="ECO:0000313" key="2">
    <source>
        <dbReference type="Proteomes" id="UP001060368"/>
    </source>
</evidence>
<proteinExistence type="predicted"/>
<dbReference type="SUPFAM" id="SSF53335">
    <property type="entry name" value="S-adenosyl-L-methionine-dependent methyltransferases"/>
    <property type="match status" value="1"/>
</dbReference>
<organism evidence="1 2">
    <name type="scientific">Methanoplanus endosymbiosus</name>
    <dbReference type="NCBI Taxonomy" id="33865"/>
    <lineage>
        <taxon>Archaea</taxon>
        <taxon>Methanobacteriati</taxon>
        <taxon>Methanobacteriota</taxon>
        <taxon>Stenosarchaea group</taxon>
        <taxon>Methanomicrobia</taxon>
        <taxon>Methanomicrobiales</taxon>
        <taxon>Methanomicrobiaceae</taxon>
        <taxon>Methanoplanus</taxon>
    </lineage>
</organism>
<reference evidence="1" key="1">
    <citation type="submission" date="2022-04" db="EMBL/GenBank/DDBJ databases">
        <title>Complete genome of Methanoplanus endosymbiosus DSM 3599.</title>
        <authorList>
            <person name="Chen S.-C."/>
            <person name="You Y.-T."/>
            <person name="Zhou Y.-Z."/>
            <person name="Lai M.-C."/>
        </authorList>
    </citation>
    <scope>NUCLEOTIDE SEQUENCE</scope>
    <source>
        <strain evidence="1">DSM 3599</strain>
    </source>
</reference>
<evidence type="ECO:0000313" key="1">
    <source>
        <dbReference type="EMBL" id="UUX91183.1"/>
    </source>
</evidence>
<gene>
    <name evidence="1" type="ORF">L6E24_07260</name>
</gene>